<keyword evidence="1 2" id="KW-0238">DNA-binding</keyword>
<dbReference type="InterPro" id="IPR050624">
    <property type="entry name" value="HTH-type_Tx_Regulator"/>
</dbReference>
<evidence type="ECO:0000313" key="6">
    <source>
        <dbReference type="Proteomes" id="UP000064844"/>
    </source>
</evidence>
<dbReference type="InterPro" id="IPR009057">
    <property type="entry name" value="Homeodomain-like_sf"/>
</dbReference>
<dbReference type="PRINTS" id="PR00455">
    <property type="entry name" value="HTHTETR"/>
</dbReference>
<feature type="region of interest" description="Disordered" evidence="3">
    <location>
        <begin position="215"/>
        <end position="241"/>
    </location>
</feature>
<dbReference type="PROSITE" id="PS50977">
    <property type="entry name" value="HTH_TETR_2"/>
    <property type="match status" value="1"/>
</dbReference>
<reference evidence="6" key="2">
    <citation type="submission" date="2015-04" db="EMBL/GenBank/DDBJ databases">
        <title>A butyrogenic pathway from the amino acid lysine in a human gut commensal.</title>
        <authorList>
            <person name="de Vos W.M."/>
            <person name="Bui N.T.P."/>
            <person name="Plugge C.M."/>
            <person name="Ritari J."/>
        </authorList>
    </citation>
    <scope>NUCLEOTIDE SEQUENCE [LARGE SCALE GENOMIC DNA]</scope>
    <source>
        <strain evidence="6">AF211</strain>
    </source>
</reference>
<accession>A0A0S2W8M3</accession>
<dbReference type="Proteomes" id="UP000064844">
    <property type="component" value="Chromosome"/>
</dbReference>
<dbReference type="STRING" id="1297617.IB211_03312"/>
<dbReference type="RefSeq" id="WP_082636152.1">
    <property type="nucleotide sequence ID" value="NZ_CP011307.1"/>
</dbReference>
<dbReference type="PANTHER" id="PTHR43479">
    <property type="entry name" value="ACREF/ENVCD OPERON REPRESSOR-RELATED"/>
    <property type="match status" value="1"/>
</dbReference>
<feature type="domain" description="HTH tetR-type" evidence="4">
    <location>
        <begin position="8"/>
        <end position="68"/>
    </location>
</feature>
<dbReference type="Gene3D" id="1.10.357.10">
    <property type="entry name" value="Tetracycline Repressor, domain 2"/>
    <property type="match status" value="1"/>
</dbReference>
<dbReference type="PANTHER" id="PTHR43479:SF11">
    <property type="entry name" value="ACREF_ENVCD OPERON REPRESSOR-RELATED"/>
    <property type="match status" value="1"/>
</dbReference>
<sequence length="241" mass="26878">MARNKYPEETVKKILDVSHRLFREKGYDHTTIQDITDALGMSKGAVYHHFKSKEDILDKLTDRYYDEMGWFRGIRLDSSLTGLEKVRQVLLRLLSDPGKLDLDRLTSSTAMDPKLLTLTLRASVADSGPFLEALIREGIADGSIAVAQPKEFSEAFMILMNLWVGVFSSTREDFMSKMHFLKDLTDHMGLPVLDDHLLSVCQVYYERILALSSQPPPPEVGMPSASGSALPAQGGAHRPGP</sequence>
<dbReference type="SUPFAM" id="SSF46689">
    <property type="entry name" value="Homeodomain-like"/>
    <property type="match status" value="1"/>
</dbReference>
<evidence type="ECO:0000256" key="2">
    <source>
        <dbReference type="PROSITE-ProRule" id="PRU00335"/>
    </source>
</evidence>
<keyword evidence="6" id="KW-1185">Reference proteome</keyword>
<organism evidence="5 6">
    <name type="scientific">Intestinimonas butyriciproducens</name>
    <dbReference type="NCBI Taxonomy" id="1297617"/>
    <lineage>
        <taxon>Bacteria</taxon>
        <taxon>Bacillati</taxon>
        <taxon>Bacillota</taxon>
        <taxon>Clostridia</taxon>
        <taxon>Eubacteriales</taxon>
        <taxon>Intestinimonas</taxon>
    </lineage>
</organism>
<proteinExistence type="predicted"/>
<evidence type="ECO:0000313" key="5">
    <source>
        <dbReference type="EMBL" id="ALP95700.1"/>
    </source>
</evidence>
<evidence type="ECO:0000259" key="4">
    <source>
        <dbReference type="PROSITE" id="PS50977"/>
    </source>
</evidence>
<protein>
    <submittedName>
        <fullName evidence="5">Transcriptional regulator, TetRNA family</fullName>
    </submittedName>
</protein>
<evidence type="ECO:0000256" key="3">
    <source>
        <dbReference type="SAM" id="MobiDB-lite"/>
    </source>
</evidence>
<dbReference type="KEGG" id="ibu:IB211_03312"/>
<evidence type="ECO:0000256" key="1">
    <source>
        <dbReference type="ARBA" id="ARBA00023125"/>
    </source>
</evidence>
<dbReference type="AlphaFoldDB" id="A0A0S2W8M3"/>
<gene>
    <name evidence="5" type="ORF">IB211_03312</name>
</gene>
<dbReference type="GO" id="GO:0003677">
    <property type="term" value="F:DNA binding"/>
    <property type="evidence" value="ECO:0007669"/>
    <property type="project" value="UniProtKB-UniRule"/>
</dbReference>
<dbReference type="EMBL" id="CP011307">
    <property type="protein sequence ID" value="ALP95700.1"/>
    <property type="molecule type" value="Genomic_DNA"/>
</dbReference>
<dbReference type="InterPro" id="IPR001647">
    <property type="entry name" value="HTH_TetR"/>
</dbReference>
<dbReference type="eggNOG" id="COG1309">
    <property type="taxonomic scope" value="Bacteria"/>
</dbReference>
<dbReference type="Pfam" id="PF00440">
    <property type="entry name" value="TetR_N"/>
    <property type="match status" value="1"/>
</dbReference>
<dbReference type="PATRIC" id="fig|1297617.4.peg.3403"/>
<name>A0A0S2W8M3_9FIRM</name>
<reference evidence="5 6" key="1">
    <citation type="journal article" date="2015" name="Nat. Commun.">
        <title>Production of butyrate from lysine and the Amadori product fructoselysine by a human gut commensal.</title>
        <authorList>
            <person name="Bui T.P."/>
            <person name="Ritari J."/>
            <person name="Boeren S."/>
            <person name="de Waard P."/>
            <person name="Plugge C.M."/>
            <person name="de Vos W.M."/>
        </authorList>
    </citation>
    <scope>NUCLEOTIDE SEQUENCE [LARGE SCALE GENOMIC DNA]</scope>
    <source>
        <strain evidence="5 6">AF211</strain>
    </source>
</reference>
<feature type="DNA-binding region" description="H-T-H motif" evidence="2">
    <location>
        <begin position="31"/>
        <end position="50"/>
    </location>
</feature>